<name>A0ABT3BE98_9RHOB</name>
<proteinExistence type="predicted"/>
<dbReference type="RefSeq" id="WP_263844221.1">
    <property type="nucleotide sequence ID" value="NZ_JALIEB010000006.1"/>
</dbReference>
<dbReference type="EMBL" id="JALIEB010000006">
    <property type="protein sequence ID" value="MCV3271894.1"/>
    <property type="molecule type" value="Genomic_DNA"/>
</dbReference>
<gene>
    <name evidence="1" type="ORF">MUB52_10680</name>
</gene>
<evidence type="ECO:0008006" key="3">
    <source>
        <dbReference type="Google" id="ProtNLM"/>
    </source>
</evidence>
<dbReference type="Proteomes" id="UP001208690">
    <property type="component" value="Unassembled WGS sequence"/>
</dbReference>
<organism evidence="1 2">
    <name type="scientific">Roseobacter sinensis</name>
    <dbReference type="NCBI Taxonomy" id="2931391"/>
    <lineage>
        <taxon>Bacteria</taxon>
        <taxon>Pseudomonadati</taxon>
        <taxon>Pseudomonadota</taxon>
        <taxon>Alphaproteobacteria</taxon>
        <taxon>Rhodobacterales</taxon>
        <taxon>Roseobacteraceae</taxon>
        <taxon>Roseobacter</taxon>
    </lineage>
</organism>
<comment type="caution">
    <text evidence="1">The sequence shown here is derived from an EMBL/GenBank/DDBJ whole genome shotgun (WGS) entry which is preliminary data.</text>
</comment>
<evidence type="ECO:0000313" key="1">
    <source>
        <dbReference type="EMBL" id="MCV3271894.1"/>
    </source>
</evidence>
<evidence type="ECO:0000313" key="2">
    <source>
        <dbReference type="Proteomes" id="UP001208690"/>
    </source>
</evidence>
<sequence length="95" mass="10764">EENKGNLRRKKKEVQKTRIDRLENRIGSFQNSWCSDKSARGLNAFVRIHILVLLRSGRIRDQCTARSGSDPEAREGSRSNIAPDTVLQAAVNIFL</sequence>
<accession>A0ABT3BE98</accession>
<reference evidence="1 2" key="1">
    <citation type="submission" date="2022-04" db="EMBL/GenBank/DDBJ databases">
        <title>Roseobacter sp. WL0113 is a bacterium isolated from neritic sediment.</title>
        <authorList>
            <person name="Wang L."/>
            <person name="He W."/>
            <person name="Zhang D.-F."/>
        </authorList>
    </citation>
    <scope>NUCLEOTIDE SEQUENCE [LARGE SCALE GENOMIC DNA]</scope>
    <source>
        <strain evidence="1 2">WL0113</strain>
    </source>
</reference>
<feature type="non-terminal residue" evidence="1">
    <location>
        <position position="1"/>
    </location>
</feature>
<keyword evidence="2" id="KW-1185">Reference proteome</keyword>
<protein>
    <recommendedName>
        <fullName evidence="3">Transposase</fullName>
    </recommendedName>
</protein>